<accession>A0QTS7</accession>
<sequence>MSPHRDARRTDLATGAPGWGRSSPASDLEVHTPLILSGARHNARGSD</sequence>
<dbReference type="STRING" id="246196.MSMEG_1949"/>
<organism evidence="2 3">
    <name type="scientific">Mycolicibacterium smegmatis (strain ATCC 700084 / mc(2)155)</name>
    <name type="common">Mycobacterium smegmatis</name>
    <dbReference type="NCBI Taxonomy" id="246196"/>
    <lineage>
        <taxon>Bacteria</taxon>
        <taxon>Bacillati</taxon>
        <taxon>Actinomycetota</taxon>
        <taxon>Actinomycetes</taxon>
        <taxon>Mycobacteriales</taxon>
        <taxon>Mycobacteriaceae</taxon>
        <taxon>Mycolicibacterium</taxon>
    </lineage>
</organism>
<feature type="region of interest" description="Disordered" evidence="1">
    <location>
        <begin position="1"/>
        <end position="47"/>
    </location>
</feature>
<evidence type="ECO:0000313" key="3">
    <source>
        <dbReference type="Proteomes" id="UP000000757"/>
    </source>
</evidence>
<protein>
    <submittedName>
        <fullName evidence="2">Uncharacterized protein</fullName>
    </submittedName>
</protein>
<keyword evidence="3" id="KW-1185">Reference proteome</keyword>
<evidence type="ECO:0000313" key="2">
    <source>
        <dbReference type="EMBL" id="ABK71460.1"/>
    </source>
</evidence>
<dbReference type="Proteomes" id="UP000000757">
    <property type="component" value="Chromosome"/>
</dbReference>
<dbReference type="EMBL" id="CP000480">
    <property type="protein sequence ID" value="ABK71460.1"/>
    <property type="molecule type" value="Genomic_DNA"/>
</dbReference>
<name>A0QTS7_MYCS2</name>
<dbReference type="AlphaFoldDB" id="A0QTS7"/>
<proteinExistence type="predicted"/>
<gene>
    <name evidence="2" type="ordered locus">MSMEG_1949</name>
</gene>
<dbReference type="KEGG" id="msm:MSMEG_1949"/>
<feature type="compositionally biased region" description="Basic and acidic residues" evidence="1">
    <location>
        <begin position="1"/>
        <end position="11"/>
    </location>
</feature>
<reference evidence="2 3" key="1">
    <citation type="submission" date="2006-10" db="EMBL/GenBank/DDBJ databases">
        <authorList>
            <person name="Fleischmann R.D."/>
            <person name="Dodson R.J."/>
            <person name="Haft D.H."/>
            <person name="Merkel J.S."/>
            <person name="Nelson W.C."/>
            <person name="Fraser C.M."/>
        </authorList>
    </citation>
    <scope>NUCLEOTIDE SEQUENCE [LARGE SCALE GENOMIC DNA]</scope>
    <source>
        <strain evidence="3">ATCC 700084 / mc(2)155</strain>
    </source>
</reference>
<evidence type="ECO:0000256" key="1">
    <source>
        <dbReference type="SAM" id="MobiDB-lite"/>
    </source>
</evidence>